<comment type="subcellular location">
    <subcellularLocation>
        <location evidence="1">Cell membrane</location>
        <topology evidence="1">Multi-pass membrane protein</topology>
    </subcellularLocation>
</comment>
<dbReference type="Pfam" id="PF03553">
    <property type="entry name" value="Na_H_antiporter"/>
    <property type="match status" value="1"/>
</dbReference>
<evidence type="ECO:0000256" key="6">
    <source>
        <dbReference type="ARBA" id="ARBA00022989"/>
    </source>
</evidence>
<dbReference type="EMBL" id="VSSQ01117737">
    <property type="protein sequence ID" value="MPN52036.1"/>
    <property type="molecule type" value="Genomic_DNA"/>
</dbReference>
<protein>
    <recommendedName>
        <fullName evidence="10">Na+/H+ antiporter NhaC-like C-terminal domain-containing protein</fullName>
    </recommendedName>
</protein>
<reference evidence="11" key="1">
    <citation type="submission" date="2019-08" db="EMBL/GenBank/DDBJ databases">
        <authorList>
            <person name="Kucharzyk K."/>
            <person name="Murdoch R.W."/>
            <person name="Higgins S."/>
            <person name="Loffler F."/>
        </authorList>
    </citation>
    <scope>NUCLEOTIDE SEQUENCE</scope>
</reference>
<evidence type="ECO:0000256" key="5">
    <source>
        <dbReference type="ARBA" id="ARBA00022692"/>
    </source>
</evidence>
<evidence type="ECO:0000256" key="9">
    <source>
        <dbReference type="SAM" id="Phobius"/>
    </source>
</evidence>
<keyword evidence="5 9" id="KW-0812">Transmembrane</keyword>
<evidence type="ECO:0000256" key="7">
    <source>
        <dbReference type="ARBA" id="ARBA00023136"/>
    </source>
</evidence>
<feature type="transmembrane region" description="Helical" evidence="9">
    <location>
        <begin position="86"/>
        <end position="107"/>
    </location>
</feature>
<feature type="transmembrane region" description="Helical" evidence="9">
    <location>
        <begin position="113"/>
        <end position="132"/>
    </location>
</feature>
<keyword evidence="2" id="KW-0813">Transport</keyword>
<keyword evidence="6 9" id="KW-1133">Transmembrane helix</keyword>
<dbReference type="PANTHER" id="PTHR33451">
    <property type="entry name" value="MALATE-2H(+)/NA(+)-LACTATE ANTIPORTER"/>
    <property type="match status" value="1"/>
</dbReference>
<comment type="similarity">
    <text evidence="8">Belongs to the NhaC Na(+)/H(+) (TC 2.A.35) antiporter family.</text>
</comment>
<proteinExistence type="inferred from homology"/>
<organism evidence="11">
    <name type="scientific">bioreactor metagenome</name>
    <dbReference type="NCBI Taxonomy" id="1076179"/>
    <lineage>
        <taxon>unclassified sequences</taxon>
        <taxon>metagenomes</taxon>
        <taxon>ecological metagenomes</taxon>
    </lineage>
</organism>
<feature type="transmembrane region" description="Helical" evidence="9">
    <location>
        <begin position="39"/>
        <end position="65"/>
    </location>
</feature>
<dbReference type="GO" id="GO:0005886">
    <property type="term" value="C:plasma membrane"/>
    <property type="evidence" value="ECO:0007669"/>
    <property type="project" value="UniProtKB-SubCell"/>
</dbReference>
<sequence length="150" mass="15864">MAKVFAIVCLSACYAGMFNGTGFLDGIKANIDSLSKKATSFGAVLLTAFVTGLIACNQTLAIMLTHQLCKDVEKNKEALALYLEDSAVVVAPLIPWSVACAVPLASVGAPSSSVLLAFYLYLLPLWGLFCAMHPKARFPGCLAKQSGRCK</sequence>
<evidence type="ECO:0000313" key="11">
    <source>
        <dbReference type="EMBL" id="MPN52036.1"/>
    </source>
</evidence>
<dbReference type="InterPro" id="IPR052180">
    <property type="entry name" value="NhaC_Na-H+_Antiporter"/>
</dbReference>
<feature type="domain" description="Na+/H+ antiporter NhaC-like C-terminal" evidence="10">
    <location>
        <begin position="1"/>
        <end position="109"/>
    </location>
</feature>
<evidence type="ECO:0000256" key="2">
    <source>
        <dbReference type="ARBA" id="ARBA00022448"/>
    </source>
</evidence>
<evidence type="ECO:0000256" key="8">
    <source>
        <dbReference type="ARBA" id="ARBA00038435"/>
    </source>
</evidence>
<evidence type="ECO:0000256" key="4">
    <source>
        <dbReference type="ARBA" id="ARBA00022475"/>
    </source>
</evidence>
<dbReference type="InterPro" id="IPR018461">
    <property type="entry name" value="Na/H_Antiport_NhaC-like_C"/>
</dbReference>
<comment type="caution">
    <text evidence="11">The sequence shown here is derived from an EMBL/GenBank/DDBJ whole genome shotgun (WGS) entry which is preliminary data.</text>
</comment>
<keyword evidence="4" id="KW-1003">Cell membrane</keyword>
<dbReference type="GO" id="GO:0015297">
    <property type="term" value="F:antiporter activity"/>
    <property type="evidence" value="ECO:0007669"/>
    <property type="project" value="UniProtKB-KW"/>
</dbReference>
<dbReference type="AlphaFoldDB" id="A0A645ILX2"/>
<accession>A0A645ILX2</accession>
<gene>
    <name evidence="11" type="ORF">SDC9_199688</name>
</gene>
<dbReference type="PANTHER" id="PTHR33451:SF3">
    <property type="entry name" value="MALATE-2H(+)_NA(+)-LACTATE ANTIPORTER"/>
    <property type="match status" value="1"/>
</dbReference>
<keyword evidence="7 9" id="KW-0472">Membrane</keyword>
<evidence type="ECO:0000259" key="10">
    <source>
        <dbReference type="Pfam" id="PF03553"/>
    </source>
</evidence>
<name>A0A645ILX2_9ZZZZ</name>
<evidence type="ECO:0000256" key="1">
    <source>
        <dbReference type="ARBA" id="ARBA00004651"/>
    </source>
</evidence>
<evidence type="ECO:0000256" key="3">
    <source>
        <dbReference type="ARBA" id="ARBA00022449"/>
    </source>
</evidence>
<keyword evidence="3" id="KW-0050">Antiport</keyword>